<evidence type="ECO:0000313" key="3">
    <source>
        <dbReference type="Proteomes" id="UP000248806"/>
    </source>
</evidence>
<dbReference type="RefSeq" id="WP_111324572.1">
    <property type="nucleotide sequence ID" value="NZ_BIFX01000001.1"/>
</dbReference>
<keyword evidence="2" id="KW-0808">Transferase</keyword>
<dbReference type="Pfam" id="PF01869">
    <property type="entry name" value="BcrAD_BadFG"/>
    <property type="match status" value="1"/>
</dbReference>
<evidence type="ECO:0000259" key="1">
    <source>
        <dbReference type="Pfam" id="PF01869"/>
    </source>
</evidence>
<dbReference type="SUPFAM" id="SSF53067">
    <property type="entry name" value="Actin-like ATPase domain"/>
    <property type="match status" value="2"/>
</dbReference>
<sequence>MRIPILAVDGGATKCLVVCAEQDGSWRGEGHAGPGNYQSVGAEEAEQNVTLAIHEALKGAGIQEPEVDIALFGMAGLDTTHDRLIIEDLIKNALRRNGVQAQEIFLENDGFAALLGATAGHAGVLAIAGTGSIVFGLNTEGKSARAGGWGHRVGDEGGGYWIGKEAIRSVLRAFDGRGPTTHLSALVLETLHFRHPTDLIDWVYSDSYTIAKIAGLSRVVGEAARTGDEVAKTILRRAADELFMAVRAVVDTLQMRRERFPVVLQGGILQNEALVRSTLTAQIMAYAPSAFIDAAKLQPVEGIIAKGKALLQEKGSR</sequence>
<comment type="caution">
    <text evidence="2">The sequence shown here is derived from an EMBL/GenBank/DDBJ whole genome shotgun (WGS) entry which is preliminary data.</text>
</comment>
<evidence type="ECO:0000313" key="2">
    <source>
        <dbReference type="EMBL" id="PZW25391.1"/>
    </source>
</evidence>
<dbReference type="GO" id="GO:0016301">
    <property type="term" value="F:kinase activity"/>
    <property type="evidence" value="ECO:0007669"/>
    <property type="project" value="UniProtKB-KW"/>
</dbReference>
<reference evidence="2 3" key="1">
    <citation type="submission" date="2018-06" db="EMBL/GenBank/DDBJ databases">
        <title>Genomic Encyclopedia of Archaeal and Bacterial Type Strains, Phase II (KMG-II): from individual species to whole genera.</title>
        <authorList>
            <person name="Goeker M."/>
        </authorList>
    </citation>
    <scope>NUCLEOTIDE SEQUENCE [LARGE SCALE GENOMIC DNA]</scope>
    <source>
        <strain evidence="2 3">ATCC BAA-1881</strain>
    </source>
</reference>
<organism evidence="2 3">
    <name type="scientific">Thermosporothrix hazakensis</name>
    <dbReference type="NCBI Taxonomy" id="644383"/>
    <lineage>
        <taxon>Bacteria</taxon>
        <taxon>Bacillati</taxon>
        <taxon>Chloroflexota</taxon>
        <taxon>Ktedonobacteria</taxon>
        <taxon>Ktedonobacterales</taxon>
        <taxon>Thermosporotrichaceae</taxon>
        <taxon>Thermosporothrix</taxon>
    </lineage>
</organism>
<dbReference type="AlphaFoldDB" id="A0A326UBK5"/>
<dbReference type="CDD" id="cd24007">
    <property type="entry name" value="ASKHA_NBD_eukNAGK-like"/>
    <property type="match status" value="1"/>
</dbReference>
<accession>A0A326UBK5</accession>
<dbReference type="Gene3D" id="3.30.420.40">
    <property type="match status" value="2"/>
</dbReference>
<keyword evidence="3" id="KW-1185">Reference proteome</keyword>
<dbReference type="PANTHER" id="PTHR43190">
    <property type="entry name" value="N-ACETYL-D-GLUCOSAMINE KINASE"/>
    <property type="match status" value="1"/>
</dbReference>
<dbReference type="InterPro" id="IPR002731">
    <property type="entry name" value="ATPase_BadF"/>
</dbReference>
<proteinExistence type="predicted"/>
<protein>
    <submittedName>
        <fullName evidence="2">N-acetylglucosamine kinase-like BadF-type ATPase</fullName>
    </submittedName>
</protein>
<dbReference type="InterPro" id="IPR052519">
    <property type="entry name" value="Euk-type_GlcNAc_Kinase"/>
</dbReference>
<dbReference type="InterPro" id="IPR043129">
    <property type="entry name" value="ATPase_NBD"/>
</dbReference>
<dbReference type="PANTHER" id="PTHR43190:SF3">
    <property type="entry name" value="N-ACETYL-D-GLUCOSAMINE KINASE"/>
    <property type="match status" value="1"/>
</dbReference>
<gene>
    <name evidence="2" type="ORF">EI42_04235</name>
</gene>
<dbReference type="EMBL" id="QKUF01000018">
    <property type="protein sequence ID" value="PZW25391.1"/>
    <property type="molecule type" value="Genomic_DNA"/>
</dbReference>
<name>A0A326UBK5_THEHA</name>
<dbReference type="Proteomes" id="UP000248806">
    <property type="component" value="Unassembled WGS sequence"/>
</dbReference>
<keyword evidence="2" id="KW-0418">Kinase</keyword>
<dbReference type="OrthoDB" id="9772633at2"/>
<feature type="domain" description="ATPase BadF/BadG/BcrA/BcrD type" evidence="1">
    <location>
        <begin position="8"/>
        <end position="286"/>
    </location>
</feature>